<dbReference type="AlphaFoldDB" id="A0AAV2GM51"/>
<keyword evidence="3" id="KW-1185">Reference proteome</keyword>
<name>A0AAV2GM51_9ROSI</name>
<sequence>MACHFFVWQDVQMAVEKKKHKYELLMFGLKMKLACLREEKRALQERNNELQEEVVELMVERLHLKPDICSDELCMHRKEELREIKARLSGLDSKVSG</sequence>
<dbReference type="Proteomes" id="UP001497516">
    <property type="component" value="Chromosome 9"/>
</dbReference>
<accession>A0AAV2GM51</accession>
<proteinExistence type="predicted"/>
<evidence type="ECO:0000313" key="3">
    <source>
        <dbReference type="Proteomes" id="UP001497516"/>
    </source>
</evidence>
<keyword evidence="1" id="KW-0175">Coiled coil</keyword>
<reference evidence="2 3" key="1">
    <citation type="submission" date="2024-04" db="EMBL/GenBank/DDBJ databases">
        <authorList>
            <person name="Fracassetti M."/>
        </authorList>
    </citation>
    <scope>NUCLEOTIDE SEQUENCE [LARGE SCALE GENOMIC DNA]</scope>
</reference>
<feature type="coiled-coil region" evidence="1">
    <location>
        <begin position="26"/>
        <end position="60"/>
    </location>
</feature>
<protein>
    <submittedName>
        <fullName evidence="2">Uncharacterized protein</fullName>
    </submittedName>
</protein>
<evidence type="ECO:0000313" key="2">
    <source>
        <dbReference type="EMBL" id="CAL1411769.1"/>
    </source>
</evidence>
<evidence type="ECO:0000256" key="1">
    <source>
        <dbReference type="SAM" id="Coils"/>
    </source>
</evidence>
<gene>
    <name evidence="2" type="ORF">LTRI10_LOCUS51105</name>
</gene>
<dbReference type="EMBL" id="OZ034822">
    <property type="protein sequence ID" value="CAL1411769.1"/>
    <property type="molecule type" value="Genomic_DNA"/>
</dbReference>
<organism evidence="2 3">
    <name type="scientific">Linum trigynum</name>
    <dbReference type="NCBI Taxonomy" id="586398"/>
    <lineage>
        <taxon>Eukaryota</taxon>
        <taxon>Viridiplantae</taxon>
        <taxon>Streptophyta</taxon>
        <taxon>Embryophyta</taxon>
        <taxon>Tracheophyta</taxon>
        <taxon>Spermatophyta</taxon>
        <taxon>Magnoliopsida</taxon>
        <taxon>eudicotyledons</taxon>
        <taxon>Gunneridae</taxon>
        <taxon>Pentapetalae</taxon>
        <taxon>rosids</taxon>
        <taxon>fabids</taxon>
        <taxon>Malpighiales</taxon>
        <taxon>Linaceae</taxon>
        <taxon>Linum</taxon>
    </lineage>
</organism>